<protein>
    <submittedName>
        <fullName evidence="2">Uncharacterized protein</fullName>
    </submittedName>
</protein>
<gene>
    <name evidence="2" type="primary">60</name>
    <name evidence="2" type="ORF">HHTV2_60</name>
</gene>
<evidence type="ECO:0000256" key="1">
    <source>
        <dbReference type="SAM" id="MobiDB-lite"/>
    </source>
</evidence>
<keyword evidence="3" id="KW-1185">Reference proteome</keyword>
<dbReference type="RefSeq" id="YP_008060369.1">
    <property type="nucleotide sequence ID" value="NC_021340.1"/>
</dbReference>
<feature type="compositionally biased region" description="Polar residues" evidence="1">
    <location>
        <begin position="1"/>
        <end position="13"/>
    </location>
</feature>
<sequence length="77" mass="8088">MSATSAAQQTAEDVQSEFGAPAEADGGAVTVDNTDEQVSPRVLYGYADTAAATLGLTVRYEQPAPGHIRVVYEEADR</sequence>
<evidence type="ECO:0000313" key="2">
    <source>
        <dbReference type="EMBL" id="AGM11225.1"/>
    </source>
</evidence>
<dbReference type="EMBL" id="KC292024">
    <property type="protein sequence ID" value="AGM11225.1"/>
    <property type="molecule type" value="Genomic_DNA"/>
</dbReference>
<evidence type="ECO:0000313" key="3">
    <source>
        <dbReference type="Proteomes" id="UP000203112"/>
    </source>
</evidence>
<reference evidence="2 3" key="1">
    <citation type="submission" date="2012-12" db="EMBL/GenBank/DDBJ databases">
        <authorList>
            <person name="Sencilo A."/>
            <person name="Jacobs-Sera D."/>
            <person name="Russell D.A."/>
            <person name="Ko C."/>
            <person name="Atanasova N."/>
            <person name="Osterlund E."/>
            <person name="Oksanen H.M."/>
            <person name="Bamford D.H."/>
            <person name="Hatfull G.F."/>
            <person name="Roine E."/>
            <person name="Hendrix R.W."/>
        </authorList>
    </citation>
    <scope>NUCLEOTIDE SEQUENCE [LARGE SCALE GENOMIC DNA]</scope>
</reference>
<dbReference type="Proteomes" id="UP000203112">
    <property type="component" value="Segment"/>
</dbReference>
<organism evidence="2 3">
    <name type="scientific">Haloarcula hispanica tailed virus 2</name>
    <dbReference type="NCBI Taxonomy" id="1273751"/>
    <lineage>
        <taxon>Viruses</taxon>
        <taxon>Duplodnaviria</taxon>
        <taxon>Heunggongvirae</taxon>
        <taxon>Uroviricota</taxon>
        <taxon>Caudoviricetes</taxon>
        <taxon>Saparoviridae</taxon>
        <taxon>Halohivirus</taxon>
        <taxon>Halohivirus suolae</taxon>
        <taxon>Halohivirus HHTV2</taxon>
    </lineage>
</organism>
<name>R4T8K9_9CAUD</name>
<proteinExistence type="predicted"/>
<feature type="region of interest" description="Disordered" evidence="1">
    <location>
        <begin position="1"/>
        <end position="37"/>
    </location>
</feature>
<dbReference type="KEGG" id="vg:16194275"/>
<accession>R4T8K9</accession>
<dbReference type="GeneID" id="16194275"/>